<dbReference type="GO" id="GO:0016491">
    <property type="term" value="F:oxidoreductase activity"/>
    <property type="evidence" value="ECO:0007669"/>
    <property type="project" value="UniProtKB-KW"/>
</dbReference>
<dbReference type="SUPFAM" id="SSF51430">
    <property type="entry name" value="NAD(P)-linked oxidoreductase"/>
    <property type="match status" value="1"/>
</dbReference>
<proteinExistence type="predicted"/>
<dbReference type="InterPro" id="IPR023210">
    <property type="entry name" value="NADP_OxRdtase_dom"/>
</dbReference>
<feature type="domain" description="NADP-dependent oxidoreductase" evidence="2">
    <location>
        <begin position="15"/>
        <end position="305"/>
    </location>
</feature>
<protein>
    <submittedName>
        <fullName evidence="3">Aldo keto reductase</fullName>
    </submittedName>
</protein>
<dbReference type="InterPro" id="IPR036812">
    <property type="entry name" value="NAD(P)_OxRdtase_dom_sf"/>
</dbReference>
<dbReference type="InterPro" id="IPR020471">
    <property type="entry name" value="AKR"/>
</dbReference>
<evidence type="ECO:0000259" key="2">
    <source>
        <dbReference type="Pfam" id="PF00248"/>
    </source>
</evidence>
<dbReference type="Proteomes" id="UP000051749">
    <property type="component" value="Unassembled WGS sequence"/>
</dbReference>
<name>A0A0R2JZP6_9LACO</name>
<dbReference type="InterPro" id="IPR050523">
    <property type="entry name" value="AKR_Detox_Biosynth"/>
</dbReference>
<reference evidence="3 4" key="1">
    <citation type="journal article" date="2015" name="Genome Announc.">
        <title>Expanding the biotechnology potential of lactobacilli through comparative genomics of 213 strains and associated genera.</title>
        <authorList>
            <person name="Sun Z."/>
            <person name="Harris H.M."/>
            <person name="McCann A."/>
            <person name="Guo C."/>
            <person name="Argimon S."/>
            <person name="Zhang W."/>
            <person name="Yang X."/>
            <person name="Jeffery I.B."/>
            <person name="Cooney J.C."/>
            <person name="Kagawa T.F."/>
            <person name="Liu W."/>
            <person name="Song Y."/>
            <person name="Salvetti E."/>
            <person name="Wrobel A."/>
            <person name="Rasinkangas P."/>
            <person name="Parkhill J."/>
            <person name="Rea M.C."/>
            <person name="O'Sullivan O."/>
            <person name="Ritari J."/>
            <person name="Douillard F.P."/>
            <person name="Paul Ross R."/>
            <person name="Yang R."/>
            <person name="Briner A.E."/>
            <person name="Felis G.E."/>
            <person name="de Vos W.M."/>
            <person name="Barrangou R."/>
            <person name="Klaenhammer T.R."/>
            <person name="Caufield P.W."/>
            <person name="Cui Y."/>
            <person name="Zhang H."/>
            <person name="O'Toole P.W."/>
        </authorList>
    </citation>
    <scope>NUCLEOTIDE SEQUENCE [LARGE SCALE GENOMIC DNA]</scope>
    <source>
        <strain evidence="3 4">DSM 22301</strain>
    </source>
</reference>
<dbReference type="AlphaFoldDB" id="A0A0R2JZP6"/>
<sequence length="322" mass="34833">MIMMTTMQTELKMPKIAMGAWAWGDATDGNGYFGNDYTEADFKPVFEKALQEGLNLWDTAAVYGMGASEKILGDLARGTERRELLLATKFTPQIADGTAEAATHMFTASMERLGTDYADIYWIHNPADVQRWTPQLVPLAKSGQVKYIGVSNHNLAEIKQAQSILEAAGLKLAAVQNHLSLLNRSSENAGIIDYCRENDITFFSYMVLEQGALSGKYDAAHPFPAGSARAQSYNGQLAELGDLIAEMRTVATAHGATVAQIATAWAISKGTVPIVGVTKVKHVEDAANAANIELTAAEVTTLETLAAKTGVATIREWEKDMQ</sequence>
<dbReference type="PANTHER" id="PTHR43364:SF4">
    <property type="entry name" value="NAD(P)-LINKED OXIDOREDUCTASE SUPERFAMILY PROTEIN"/>
    <property type="match status" value="1"/>
</dbReference>
<gene>
    <name evidence="3" type="ORF">IV87_GL001963</name>
</gene>
<dbReference type="PATRIC" id="fig|319653.3.peg.2001"/>
<organism evidence="3 4">
    <name type="scientific">Pediococcus ethanolidurans</name>
    <dbReference type="NCBI Taxonomy" id="319653"/>
    <lineage>
        <taxon>Bacteria</taxon>
        <taxon>Bacillati</taxon>
        <taxon>Bacillota</taxon>
        <taxon>Bacilli</taxon>
        <taxon>Lactobacillales</taxon>
        <taxon>Lactobacillaceae</taxon>
        <taxon>Pediococcus</taxon>
    </lineage>
</organism>
<evidence type="ECO:0000313" key="4">
    <source>
        <dbReference type="Proteomes" id="UP000051749"/>
    </source>
</evidence>
<dbReference type="CDD" id="cd19103">
    <property type="entry name" value="AKR_unchar"/>
    <property type="match status" value="1"/>
</dbReference>
<dbReference type="Gene3D" id="3.20.20.100">
    <property type="entry name" value="NADP-dependent oxidoreductase domain"/>
    <property type="match status" value="1"/>
</dbReference>
<dbReference type="PANTHER" id="PTHR43364">
    <property type="entry name" value="NADH-SPECIFIC METHYLGLYOXAL REDUCTASE-RELATED"/>
    <property type="match status" value="1"/>
</dbReference>
<dbReference type="Pfam" id="PF00248">
    <property type="entry name" value="Aldo_ket_red"/>
    <property type="match status" value="1"/>
</dbReference>
<dbReference type="PRINTS" id="PR00069">
    <property type="entry name" value="ALDKETRDTASE"/>
</dbReference>
<dbReference type="STRING" id="319653.SAMN04487973_10673"/>
<dbReference type="GO" id="GO:0005829">
    <property type="term" value="C:cytosol"/>
    <property type="evidence" value="ECO:0007669"/>
    <property type="project" value="TreeGrafter"/>
</dbReference>
<evidence type="ECO:0000256" key="1">
    <source>
        <dbReference type="ARBA" id="ARBA00023002"/>
    </source>
</evidence>
<dbReference type="EMBL" id="JQBY01000007">
    <property type="protein sequence ID" value="KRN82786.1"/>
    <property type="molecule type" value="Genomic_DNA"/>
</dbReference>
<accession>A0A0R2JZP6</accession>
<comment type="caution">
    <text evidence="3">The sequence shown here is derived from an EMBL/GenBank/DDBJ whole genome shotgun (WGS) entry which is preliminary data.</text>
</comment>
<keyword evidence="1" id="KW-0560">Oxidoreductase</keyword>
<evidence type="ECO:0000313" key="3">
    <source>
        <dbReference type="EMBL" id="KRN82786.1"/>
    </source>
</evidence>